<feature type="transmembrane region" description="Helical" evidence="11">
    <location>
        <begin position="155"/>
        <end position="176"/>
    </location>
</feature>
<sequence length="203" mass="22058">MLNLSLVQSLSCIVEKTNLTMVLGVVDPSSLLLPPKGERHDKRLPQTSKARLQRICRSVADSTGSGFVYGTMFGSVLAVVEGMRTAPKHQRLNGALHHAKVFVPETAGRIAMVTCLFRVAAFGIEELRDKRDMWNTLMAAPVAGAMVKVRQGPKAALNSAIVFGSFAAVVVAFNLMEAKLMHEKSSPEEVLEEIAFAEEMTDC</sequence>
<dbReference type="PANTHER" id="PTHR10485:SF0">
    <property type="entry name" value="AT05822P-RELATED"/>
    <property type="match status" value="1"/>
</dbReference>
<keyword evidence="3" id="KW-0813">Transport</keyword>
<dbReference type="EMBL" id="ANJA01003756">
    <property type="protein sequence ID" value="ETO61519.1"/>
    <property type="molecule type" value="Genomic_DNA"/>
</dbReference>
<keyword evidence="7 11" id="KW-1133">Transmembrane helix</keyword>
<evidence type="ECO:0000256" key="10">
    <source>
        <dbReference type="ARBA" id="ARBA00023136"/>
    </source>
</evidence>
<evidence type="ECO:0000256" key="11">
    <source>
        <dbReference type="SAM" id="Phobius"/>
    </source>
</evidence>
<keyword evidence="5" id="KW-0999">Mitochondrion inner membrane</keyword>
<accession>A0A080Z4F8</accession>
<evidence type="ECO:0000313" key="12">
    <source>
        <dbReference type="EMBL" id="ETO61519.1"/>
    </source>
</evidence>
<evidence type="ECO:0000256" key="3">
    <source>
        <dbReference type="ARBA" id="ARBA00022448"/>
    </source>
</evidence>
<comment type="subcellular location">
    <subcellularLocation>
        <location evidence="1">Mitochondrion inner membrane</location>
        <topology evidence="1">Multi-pass membrane protein</topology>
    </subcellularLocation>
</comment>
<evidence type="ECO:0000256" key="4">
    <source>
        <dbReference type="ARBA" id="ARBA00022692"/>
    </source>
</evidence>
<evidence type="ECO:0000256" key="2">
    <source>
        <dbReference type="ARBA" id="ARBA00008444"/>
    </source>
</evidence>
<evidence type="ECO:0000256" key="7">
    <source>
        <dbReference type="ARBA" id="ARBA00022989"/>
    </source>
</evidence>
<keyword evidence="8" id="KW-0811">Translocation</keyword>
<comment type="caution">
    <text evidence="12">The sequence shown here is derived from an EMBL/GenBank/DDBJ whole genome shotgun (WGS) entry which is preliminary data.</text>
</comment>
<name>A0A080Z4F8_PHYNI</name>
<dbReference type="PANTHER" id="PTHR10485">
    <property type="entry name" value="MITOCHONDRIAL IMPORT INNER MEMBRANE TRANSLOCASE SUBUNIT TIM-17"/>
    <property type="match status" value="1"/>
</dbReference>
<keyword evidence="9" id="KW-0496">Mitochondrion</keyword>
<comment type="similarity">
    <text evidence="2">Belongs to the Tim17/Tim22/Tim23 family.</text>
</comment>
<protein>
    <recommendedName>
        <fullName evidence="14">Mitochondrial import inner membrane translocase subunit TIM22</fullName>
    </recommendedName>
</protein>
<evidence type="ECO:0000256" key="6">
    <source>
        <dbReference type="ARBA" id="ARBA00022927"/>
    </source>
</evidence>
<keyword evidence="6" id="KW-0653">Protein transport</keyword>
<dbReference type="AlphaFoldDB" id="A0A080Z4F8"/>
<dbReference type="GO" id="GO:0008320">
    <property type="term" value="F:protein transmembrane transporter activity"/>
    <property type="evidence" value="ECO:0007669"/>
    <property type="project" value="TreeGrafter"/>
</dbReference>
<evidence type="ECO:0000256" key="8">
    <source>
        <dbReference type="ARBA" id="ARBA00023010"/>
    </source>
</evidence>
<organism evidence="12 13">
    <name type="scientific">Phytophthora nicotianae P1976</name>
    <dbReference type="NCBI Taxonomy" id="1317066"/>
    <lineage>
        <taxon>Eukaryota</taxon>
        <taxon>Sar</taxon>
        <taxon>Stramenopiles</taxon>
        <taxon>Oomycota</taxon>
        <taxon>Peronosporomycetes</taxon>
        <taxon>Peronosporales</taxon>
        <taxon>Peronosporaceae</taxon>
        <taxon>Phytophthora</taxon>
    </lineage>
</organism>
<keyword evidence="4 11" id="KW-0812">Transmembrane</keyword>
<evidence type="ECO:0000256" key="5">
    <source>
        <dbReference type="ARBA" id="ARBA00022792"/>
    </source>
</evidence>
<keyword evidence="10 11" id="KW-0472">Membrane</keyword>
<evidence type="ECO:0000313" key="13">
    <source>
        <dbReference type="Proteomes" id="UP000028582"/>
    </source>
</evidence>
<dbReference type="OrthoDB" id="159299at2759"/>
<dbReference type="Pfam" id="PF02466">
    <property type="entry name" value="Tim17"/>
    <property type="match status" value="1"/>
</dbReference>
<evidence type="ECO:0000256" key="9">
    <source>
        <dbReference type="ARBA" id="ARBA00023128"/>
    </source>
</evidence>
<dbReference type="Proteomes" id="UP000028582">
    <property type="component" value="Unassembled WGS sequence"/>
</dbReference>
<proteinExistence type="inferred from homology"/>
<evidence type="ECO:0000256" key="1">
    <source>
        <dbReference type="ARBA" id="ARBA00004448"/>
    </source>
</evidence>
<reference evidence="12 13" key="1">
    <citation type="submission" date="2013-11" db="EMBL/GenBank/DDBJ databases">
        <title>The Genome Sequence of Phytophthora parasitica P1976.</title>
        <authorList>
            <consortium name="The Broad Institute Genomics Platform"/>
            <person name="Russ C."/>
            <person name="Tyler B."/>
            <person name="Panabieres F."/>
            <person name="Shan W."/>
            <person name="Tripathy S."/>
            <person name="Grunwald N."/>
            <person name="Machado M."/>
            <person name="Johnson C.S."/>
            <person name="Walker B."/>
            <person name="Young S."/>
            <person name="Zeng Q."/>
            <person name="Gargeya S."/>
            <person name="Fitzgerald M."/>
            <person name="Haas B."/>
            <person name="Abouelleil A."/>
            <person name="Allen A.W."/>
            <person name="Alvarado L."/>
            <person name="Arachchi H.M."/>
            <person name="Berlin A.M."/>
            <person name="Chapman S.B."/>
            <person name="Gainer-Dewar J."/>
            <person name="Goldberg J."/>
            <person name="Griggs A."/>
            <person name="Gujja S."/>
            <person name="Hansen M."/>
            <person name="Howarth C."/>
            <person name="Imamovic A."/>
            <person name="Ireland A."/>
            <person name="Larimer J."/>
            <person name="McCowan C."/>
            <person name="Murphy C."/>
            <person name="Pearson M."/>
            <person name="Poon T.W."/>
            <person name="Priest M."/>
            <person name="Roberts A."/>
            <person name="Saif S."/>
            <person name="Shea T."/>
            <person name="Sisk P."/>
            <person name="Sykes S."/>
            <person name="Wortman J."/>
            <person name="Nusbaum C."/>
            <person name="Birren B."/>
        </authorList>
    </citation>
    <scope>NUCLEOTIDE SEQUENCE [LARGE SCALE GENOMIC DNA]</scope>
    <source>
        <strain evidence="12 13">P1976</strain>
    </source>
</reference>
<gene>
    <name evidence="12" type="ORF">F444_20479</name>
</gene>
<evidence type="ECO:0008006" key="14">
    <source>
        <dbReference type="Google" id="ProtNLM"/>
    </source>
</evidence>
<dbReference type="GO" id="GO:0030150">
    <property type="term" value="P:protein import into mitochondrial matrix"/>
    <property type="evidence" value="ECO:0007669"/>
    <property type="project" value="TreeGrafter"/>
</dbReference>
<dbReference type="GO" id="GO:0005744">
    <property type="term" value="C:TIM23 mitochondrial import inner membrane translocase complex"/>
    <property type="evidence" value="ECO:0007669"/>
    <property type="project" value="TreeGrafter"/>
</dbReference>